<organism evidence="8">
    <name type="scientific">Coccolithus braarudii</name>
    <dbReference type="NCBI Taxonomy" id="221442"/>
    <lineage>
        <taxon>Eukaryota</taxon>
        <taxon>Haptista</taxon>
        <taxon>Haptophyta</taxon>
        <taxon>Prymnesiophyceae</taxon>
        <taxon>Coccolithales</taxon>
        <taxon>Coccolithaceae</taxon>
        <taxon>Coccolithus</taxon>
    </lineage>
</organism>
<dbReference type="Gene3D" id="1.10.1300.10">
    <property type="entry name" value="3'5'-cyclic nucleotide phosphodiesterase, catalytic domain"/>
    <property type="match status" value="1"/>
</dbReference>
<dbReference type="AlphaFoldDB" id="A0A7S0LSS2"/>
<evidence type="ECO:0000256" key="2">
    <source>
        <dbReference type="ARBA" id="ARBA00022801"/>
    </source>
</evidence>
<dbReference type="InterPro" id="IPR023174">
    <property type="entry name" value="PDEase_CS"/>
</dbReference>
<feature type="binding site" evidence="5">
    <location>
        <position position="29"/>
    </location>
    <ligand>
        <name>Zn(2+)</name>
        <dbReference type="ChEBI" id="CHEBI:29105"/>
        <label>1</label>
    </ligand>
</feature>
<feature type="binding site" evidence="4">
    <location>
        <position position="68"/>
    </location>
    <ligand>
        <name>AMP</name>
        <dbReference type="ChEBI" id="CHEBI:456215"/>
    </ligand>
</feature>
<reference evidence="8" key="1">
    <citation type="submission" date="2021-01" db="EMBL/GenBank/DDBJ databases">
        <authorList>
            <person name="Corre E."/>
            <person name="Pelletier E."/>
            <person name="Niang G."/>
            <person name="Scheremetjew M."/>
            <person name="Finn R."/>
            <person name="Kale V."/>
            <person name="Holt S."/>
            <person name="Cochrane G."/>
            <person name="Meng A."/>
            <person name="Brown T."/>
            <person name="Cohen L."/>
        </authorList>
    </citation>
    <scope>NUCLEOTIDE SEQUENCE</scope>
    <source>
        <strain evidence="8">PLY182g</strain>
    </source>
</reference>
<feature type="domain" description="PDEase" evidence="7">
    <location>
        <begin position="1"/>
        <end position="319"/>
    </location>
</feature>
<feature type="region of interest" description="Disordered" evidence="6">
    <location>
        <begin position="327"/>
        <end position="354"/>
    </location>
</feature>
<feature type="active site" description="Proton donor" evidence="3">
    <location>
        <position position="25"/>
    </location>
</feature>
<dbReference type="InterPro" id="IPR023088">
    <property type="entry name" value="PDEase"/>
</dbReference>
<accession>A0A7S0LSS2</accession>
<dbReference type="InterPro" id="IPR002073">
    <property type="entry name" value="PDEase_catalytic_dom"/>
</dbReference>
<dbReference type="PRINTS" id="PR00387">
    <property type="entry name" value="PDIESTERASE1"/>
</dbReference>
<feature type="binding site" evidence="4">
    <location>
        <begin position="25"/>
        <end position="29"/>
    </location>
    <ligand>
        <name>AMP</name>
        <dbReference type="ChEBI" id="CHEBI:456215"/>
    </ligand>
</feature>
<dbReference type="InterPro" id="IPR036971">
    <property type="entry name" value="PDEase_catalytic_dom_sf"/>
</dbReference>
<feature type="compositionally biased region" description="Basic and acidic residues" evidence="6">
    <location>
        <begin position="327"/>
        <end position="341"/>
    </location>
</feature>
<feature type="compositionally biased region" description="Basic residues" evidence="6">
    <location>
        <begin position="342"/>
        <end position="354"/>
    </location>
</feature>
<feature type="binding site" evidence="5">
    <location>
        <position position="68"/>
    </location>
    <ligand>
        <name>Zn(2+)</name>
        <dbReference type="ChEBI" id="CHEBI:29105"/>
        <label>2</label>
    </ligand>
</feature>
<dbReference type="PROSITE" id="PS51845">
    <property type="entry name" value="PDEASE_I_2"/>
    <property type="match status" value="1"/>
</dbReference>
<feature type="binding site" evidence="5">
    <location>
        <position position="68"/>
    </location>
    <ligand>
        <name>Zn(2+)</name>
        <dbReference type="ChEBI" id="CHEBI:29105"/>
        <label>1</label>
    </ligand>
</feature>
<evidence type="ECO:0000259" key="7">
    <source>
        <dbReference type="PROSITE" id="PS51845"/>
    </source>
</evidence>
<dbReference type="SUPFAM" id="SSF109604">
    <property type="entry name" value="HD-domain/PDEase-like"/>
    <property type="match status" value="1"/>
</dbReference>
<evidence type="ECO:0000256" key="3">
    <source>
        <dbReference type="PIRSR" id="PIRSR623088-1"/>
    </source>
</evidence>
<proteinExistence type="predicted"/>
<evidence type="ECO:0000256" key="4">
    <source>
        <dbReference type="PIRSR" id="PIRSR623088-2"/>
    </source>
</evidence>
<keyword evidence="1 5" id="KW-0479">Metal-binding</keyword>
<feature type="binding site" evidence="5">
    <location>
        <position position="226"/>
    </location>
    <ligand>
        <name>Zn(2+)</name>
        <dbReference type="ChEBI" id="CHEBI:29105"/>
        <label>1</label>
    </ligand>
</feature>
<dbReference type="PROSITE" id="PS00126">
    <property type="entry name" value="PDEASE_I_1"/>
    <property type="match status" value="1"/>
</dbReference>
<dbReference type="EMBL" id="HBEY01052119">
    <property type="protein sequence ID" value="CAD8621694.1"/>
    <property type="molecule type" value="Transcribed_RNA"/>
</dbReference>
<evidence type="ECO:0000313" key="8">
    <source>
        <dbReference type="EMBL" id="CAD8621694.1"/>
    </source>
</evidence>
<evidence type="ECO:0000256" key="6">
    <source>
        <dbReference type="SAM" id="MobiDB-lite"/>
    </source>
</evidence>
<dbReference type="GO" id="GO:0007165">
    <property type="term" value="P:signal transduction"/>
    <property type="evidence" value="ECO:0007669"/>
    <property type="project" value="InterPro"/>
</dbReference>
<sequence length="354" mass="39720">MGVRQETLQNFLQGLENGYNDVPYHNSAHAACVCHSVHWILTNNREVAALSERPIELFAAVLAAMAHDMNHSGHNNAFHVASASDLAMLYSDQSVLEMHHLNSIFQLLKLEECALLAKLSVERRKEVRDTIISMVLATDLAVNFPTINEFKAMLNEWVPPDADGPERTTTRPPARTRRQSMKMAKKLSIGGLPLGVYAEDLFSAHSNTITKKEKTLILKMILKVSDISNVTKGKSYTLAWTERVVQEFFDQGDLEATLSLPVTPMMDRNTACVPKQQIGFYNFVAKPMFEVMDLLVPMEHALSNLAGMYQHWETLIPTEAKAAVSAPRRESEFKRLSEAPRRGSRYSHRGSKIA</sequence>
<feature type="binding site" evidence="5">
    <location>
        <position position="67"/>
    </location>
    <ligand>
        <name>Zn(2+)</name>
        <dbReference type="ChEBI" id="CHEBI:29105"/>
        <label>1</label>
    </ligand>
</feature>
<gene>
    <name evidence="8" type="ORF">CPEL01642_LOCUS25077</name>
</gene>
<evidence type="ECO:0000256" key="1">
    <source>
        <dbReference type="ARBA" id="ARBA00022723"/>
    </source>
</evidence>
<evidence type="ECO:0000256" key="5">
    <source>
        <dbReference type="PIRSR" id="PIRSR623088-3"/>
    </source>
</evidence>
<feature type="binding site" evidence="4">
    <location>
        <position position="226"/>
    </location>
    <ligand>
        <name>AMP</name>
        <dbReference type="ChEBI" id="CHEBI:456215"/>
    </ligand>
</feature>
<dbReference type="PANTHER" id="PTHR11347">
    <property type="entry name" value="CYCLIC NUCLEOTIDE PHOSPHODIESTERASE"/>
    <property type="match status" value="1"/>
</dbReference>
<keyword evidence="2" id="KW-0378">Hydrolase</keyword>
<protein>
    <recommendedName>
        <fullName evidence="7">PDEase domain-containing protein</fullName>
    </recommendedName>
</protein>
<name>A0A7S0LSS2_9EUKA</name>
<feature type="binding site" evidence="4">
    <location>
        <position position="277"/>
    </location>
    <ligand>
        <name>AMP</name>
        <dbReference type="ChEBI" id="CHEBI:456215"/>
    </ligand>
</feature>
<dbReference type="GO" id="GO:0046872">
    <property type="term" value="F:metal ion binding"/>
    <property type="evidence" value="ECO:0007669"/>
    <property type="project" value="UniProtKB-KW"/>
</dbReference>
<dbReference type="GO" id="GO:0004114">
    <property type="term" value="F:3',5'-cyclic-nucleotide phosphodiesterase activity"/>
    <property type="evidence" value="ECO:0007669"/>
    <property type="project" value="InterPro"/>
</dbReference>
<dbReference type="Pfam" id="PF00233">
    <property type="entry name" value="PDEase_I"/>
    <property type="match status" value="1"/>
</dbReference>